<proteinExistence type="predicted"/>
<comment type="caution">
    <text evidence="2">The sequence shown here is derived from an EMBL/GenBank/DDBJ whole genome shotgun (WGS) entry which is preliminary data.</text>
</comment>
<dbReference type="Gene3D" id="2.40.128.280">
    <property type="match status" value="1"/>
</dbReference>
<organism evidence="2 3">
    <name type="scientific">Segatella bryantii</name>
    <name type="common">Prevotella bryantii</name>
    <dbReference type="NCBI Taxonomy" id="77095"/>
    <lineage>
        <taxon>Bacteria</taxon>
        <taxon>Pseudomonadati</taxon>
        <taxon>Bacteroidota</taxon>
        <taxon>Bacteroidia</taxon>
        <taxon>Bacteroidales</taxon>
        <taxon>Prevotellaceae</taxon>
        <taxon>Segatella</taxon>
    </lineage>
</organism>
<evidence type="ECO:0000313" key="3">
    <source>
        <dbReference type="Proteomes" id="UP000887043"/>
    </source>
</evidence>
<protein>
    <recommendedName>
        <fullName evidence="1">Lipocalin-like domain-containing protein</fullName>
    </recommendedName>
</protein>
<dbReference type="Proteomes" id="UP000887043">
    <property type="component" value="Unassembled WGS sequence"/>
</dbReference>
<reference evidence="2" key="1">
    <citation type="submission" date="2021-08" db="EMBL/GenBank/DDBJ databases">
        <title>Prevotella lacticifex sp. nov., isolated from rumen of cow.</title>
        <authorList>
            <person name="Shinkai T."/>
            <person name="Ikeyama N."/>
            <person name="Kumagai M."/>
            <person name="Ohmori H."/>
            <person name="Sakamoto M."/>
            <person name="Ohkuma M."/>
            <person name="Mitsumori M."/>
        </authorList>
    </citation>
    <scope>NUCLEOTIDE SEQUENCE</scope>
    <source>
        <strain evidence="2">DSM 11371</strain>
    </source>
</reference>
<sequence>MMSAVICSSCTLETSDNGDLDGFWHLEAIDTLATGGHYDLSDQKLFWGVEHKLIALQGSDFSFYFRFTYTGDSLKLSSPYINHWHQDMEDGGDIPVDDPEILRPYGIQNLEENFAVEALSGSKMILRSKELKLYFTNF</sequence>
<dbReference type="AlphaFoldDB" id="A0AA37MDL8"/>
<gene>
    <name evidence="2" type="ORF">PRRU23_02580</name>
</gene>
<accession>A0AA37MDL8</accession>
<name>A0AA37MDL8_SEGBR</name>
<dbReference type="EMBL" id="BPTR01000001">
    <property type="protein sequence ID" value="GJG26558.1"/>
    <property type="molecule type" value="Genomic_DNA"/>
</dbReference>
<feature type="domain" description="Lipocalin-like" evidence="1">
    <location>
        <begin position="5"/>
        <end position="138"/>
    </location>
</feature>
<evidence type="ECO:0000259" key="1">
    <source>
        <dbReference type="Pfam" id="PF16585"/>
    </source>
</evidence>
<evidence type="ECO:0000313" key="2">
    <source>
        <dbReference type="EMBL" id="GJG26558.1"/>
    </source>
</evidence>
<dbReference type="Pfam" id="PF16585">
    <property type="entry name" value="Lipocalin_8"/>
    <property type="match status" value="1"/>
</dbReference>
<dbReference type="InterPro" id="IPR024311">
    <property type="entry name" value="Lipocalin-like"/>
</dbReference>